<name>A0A9X2Q0S2_9BACT</name>
<evidence type="ECO:0000313" key="1">
    <source>
        <dbReference type="EMBL" id="MCS3677411.1"/>
    </source>
</evidence>
<dbReference type="EMBL" id="JANUAU010000003">
    <property type="protein sequence ID" value="MCS3677411.1"/>
    <property type="molecule type" value="Genomic_DNA"/>
</dbReference>
<reference evidence="1" key="1">
    <citation type="submission" date="2022-08" db="EMBL/GenBank/DDBJ databases">
        <title>Genomic Encyclopedia of Type Strains, Phase V (KMG-V): Genome sequencing to study the core and pangenomes of soil and plant-associated prokaryotes.</title>
        <authorList>
            <person name="Whitman W."/>
        </authorList>
    </citation>
    <scope>NUCLEOTIDE SEQUENCE</scope>
    <source>
        <strain evidence="1">0</strain>
    </source>
</reference>
<protein>
    <recommendedName>
        <fullName evidence="3">DUF1579 domain-containing protein</fullName>
    </recommendedName>
</protein>
<accession>A0A9X2Q0S2</accession>
<evidence type="ECO:0000313" key="2">
    <source>
        <dbReference type="Proteomes" id="UP001155027"/>
    </source>
</evidence>
<sequence>MRIGRSRNRPGPVAGWDVLGRTVVTLGLLLVATAGRPAQAQSPRAALESLTGHWTGAFVVYAHDGTQVDSLSTEHRYRWEDGVQVGTQIDRYPDGRVVRKTARNYVTDNGTLICEVNPPDGDPITYRGQVSDGAIVWHRKTDAGVVESFRERVVDTPTGPEYRINGFGVYPSGDGARSHLHFVGRYRAVHQDVSTGRE</sequence>
<proteinExistence type="predicted"/>
<dbReference type="RefSeq" id="WP_259220283.1">
    <property type="nucleotide sequence ID" value="NZ_JANUAB010000001.1"/>
</dbReference>
<comment type="caution">
    <text evidence="1">The sequence shown here is derived from an EMBL/GenBank/DDBJ whole genome shotgun (WGS) entry which is preliminary data.</text>
</comment>
<dbReference type="AlphaFoldDB" id="A0A9X2Q0S2"/>
<evidence type="ECO:0008006" key="3">
    <source>
        <dbReference type="Google" id="ProtNLM"/>
    </source>
</evidence>
<dbReference type="Proteomes" id="UP001155027">
    <property type="component" value="Unassembled WGS sequence"/>
</dbReference>
<organism evidence="1 2">
    <name type="scientific">Salinibacter ruber</name>
    <dbReference type="NCBI Taxonomy" id="146919"/>
    <lineage>
        <taxon>Bacteria</taxon>
        <taxon>Pseudomonadati</taxon>
        <taxon>Rhodothermota</taxon>
        <taxon>Rhodothermia</taxon>
        <taxon>Rhodothermales</taxon>
        <taxon>Salinibacteraceae</taxon>
        <taxon>Salinibacter</taxon>
    </lineage>
</organism>
<gene>
    <name evidence="1" type="ORF">GGP71_001327</name>
</gene>